<organism evidence="2 3">
    <name type="scientific">Candidatus Merdicola faecigallinarum</name>
    <dbReference type="NCBI Taxonomy" id="2840862"/>
    <lineage>
        <taxon>Bacteria</taxon>
        <taxon>Bacillati</taxon>
        <taxon>Bacillota</taxon>
        <taxon>Clostridia</taxon>
        <taxon>Candidatus Merdicola</taxon>
    </lineage>
</organism>
<protein>
    <recommendedName>
        <fullName evidence="1">GH15-like domain-containing protein</fullName>
    </recommendedName>
</protein>
<reference evidence="2" key="1">
    <citation type="submission" date="2020-10" db="EMBL/GenBank/DDBJ databases">
        <authorList>
            <person name="Gilroy R."/>
        </authorList>
    </citation>
    <scope>NUCLEOTIDE SEQUENCE</scope>
    <source>
        <strain evidence="2">CHK195-15760</strain>
    </source>
</reference>
<dbReference type="GO" id="GO:0004553">
    <property type="term" value="F:hydrolase activity, hydrolyzing O-glycosyl compounds"/>
    <property type="evidence" value="ECO:0007669"/>
    <property type="project" value="TreeGrafter"/>
</dbReference>
<dbReference type="EMBL" id="DVNH01000022">
    <property type="protein sequence ID" value="HIU51628.1"/>
    <property type="molecule type" value="Genomic_DNA"/>
</dbReference>
<sequence>MKTKYFNDAVIGNDQILASYSKNGELLRLYYPTRDNKQFLDYFETGVKINDSSLIYLHQDINNQYKQKYIEDTNILTTEIKNTYFNLKIVQTDFVPIKNNVLIRRYLFVNENTINLDVKFFVHSKLHTAENNLVGSKLIDKGIVQYAHDFALSIFSNKVERTNHQLNDTGSNIQEGYIHDKDYIGMAPDASVCYDLGTMKPKEKKYIDIMITITENCEKQIEEETNCFKKLDIIKEQALTENYWKRYLKKHNTFKFEEPRNAYEEKIQRMYRRTILYFPLLVNQETGGISAAVEVDEERTRCGRYSYCWTRDAVFITRAMELLGMKKEVEKFYKNFCKKTQSEDGKWEQRFYTDGSLAPCWGYQVDETASVIYGVWEHYKFGKDKKFLKDTLKMCEKANRFLQRYMKDLLLKTNEIHVSYDLWEMHEGINMYSISSIFAAFYSMNLIYNEIYNEYEENRIKQEQIREEKKKIEEFLIQTKEYIVTAFYDNEKKSFVRNLEDRWMDVSIIGAVVPFQIFTPKEKKITNTVERIDLTLRTYTGGYKRFENDNYMNGNPWTITTLWMALYHIEKGEKSKAKEELRYVVNTCEELGLISEQINNETMKPAWVMGLRMGACNVYFSVRKIIWE</sequence>
<dbReference type="AlphaFoldDB" id="A0A9D1M0K6"/>
<dbReference type="GO" id="GO:0005975">
    <property type="term" value="P:carbohydrate metabolic process"/>
    <property type="evidence" value="ECO:0007669"/>
    <property type="project" value="InterPro"/>
</dbReference>
<dbReference type="PANTHER" id="PTHR31616">
    <property type="entry name" value="TREHALASE"/>
    <property type="match status" value="1"/>
</dbReference>
<reference evidence="2" key="2">
    <citation type="journal article" date="2021" name="PeerJ">
        <title>Extensive microbial diversity within the chicken gut microbiome revealed by metagenomics and culture.</title>
        <authorList>
            <person name="Gilroy R."/>
            <person name="Ravi A."/>
            <person name="Getino M."/>
            <person name="Pursley I."/>
            <person name="Horton D.L."/>
            <person name="Alikhan N.F."/>
            <person name="Baker D."/>
            <person name="Gharbi K."/>
            <person name="Hall N."/>
            <person name="Watson M."/>
            <person name="Adriaenssens E.M."/>
            <person name="Foster-Nyarko E."/>
            <person name="Jarju S."/>
            <person name="Secka A."/>
            <person name="Antonio M."/>
            <person name="Oren A."/>
            <person name="Chaudhuri R.R."/>
            <person name="La Ragione R."/>
            <person name="Hildebrand F."/>
            <person name="Pallen M.J."/>
        </authorList>
    </citation>
    <scope>NUCLEOTIDE SEQUENCE</scope>
    <source>
        <strain evidence="2">CHK195-15760</strain>
    </source>
</reference>
<dbReference type="InterPro" id="IPR012341">
    <property type="entry name" value="6hp_glycosidase-like_sf"/>
</dbReference>
<comment type="caution">
    <text evidence="2">The sequence shown here is derived from an EMBL/GenBank/DDBJ whole genome shotgun (WGS) entry which is preliminary data.</text>
</comment>
<feature type="domain" description="GH15-like" evidence="1">
    <location>
        <begin position="270"/>
        <end position="566"/>
    </location>
</feature>
<dbReference type="SUPFAM" id="SSF48208">
    <property type="entry name" value="Six-hairpin glycosidases"/>
    <property type="match status" value="1"/>
</dbReference>
<evidence type="ECO:0000313" key="3">
    <source>
        <dbReference type="Proteomes" id="UP000824093"/>
    </source>
</evidence>
<name>A0A9D1M0K6_9FIRM</name>
<gene>
    <name evidence="2" type="ORF">IAB70_03290</name>
</gene>
<dbReference type="InterPro" id="IPR011613">
    <property type="entry name" value="GH15-like"/>
</dbReference>
<dbReference type="InterPro" id="IPR008928">
    <property type="entry name" value="6-hairpin_glycosidase_sf"/>
</dbReference>
<evidence type="ECO:0000259" key="1">
    <source>
        <dbReference type="Pfam" id="PF00723"/>
    </source>
</evidence>
<dbReference type="Pfam" id="PF00723">
    <property type="entry name" value="Glyco_hydro_15"/>
    <property type="match status" value="1"/>
</dbReference>
<dbReference type="PANTHER" id="PTHR31616:SF0">
    <property type="entry name" value="GLUCAN 1,4-ALPHA-GLUCOSIDASE"/>
    <property type="match status" value="1"/>
</dbReference>
<proteinExistence type="predicted"/>
<accession>A0A9D1M0K6</accession>
<dbReference type="Proteomes" id="UP000824093">
    <property type="component" value="Unassembled WGS sequence"/>
</dbReference>
<evidence type="ECO:0000313" key="2">
    <source>
        <dbReference type="EMBL" id="HIU51628.1"/>
    </source>
</evidence>
<dbReference type="Gene3D" id="1.50.10.10">
    <property type="match status" value="1"/>
</dbReference>